<sequence>MTSYPEIPHDRVQIVGITYEYPRGEGVAYGSSDAIDTPRDGDSTRVTVSMTEGDVSRGERLHHLIFAMPEDQDLENVDGDDLTFLYESDPFRVNSDTGEISRDPPSHAQDDATQDGFERKSVEGAYRLQFDGQTQGQPWRVGLYIWKSAYSQSVNEPRGRGYSEYVALAQSNGNAGTIAEILDEAAEANSFTGKRAKVEFVIDWVQSFPYVTDDVDTGYDDYPKTVTETMVEVRGDCEDTSILLAAILQTEPFNYDMVLIQPPEHMAAGIYGKDQPGYYWEADGREYYYIETTGEGWGIGDLPETYQGENAVVHQV</sequence>
<feature type="compositionally biased region" description="Basic and acidic residues" evidence="1">
    <location>
        <begin position="99"/>
        <end position="115"/>
    </location>
</feature>
<dbReference type="PANTHER" id="PTHR39327:SF1">
    <property type="entry name" value="BLR5470 PROTEIN"/>
    <property type="match status" value="1"/>
</dbReference>
<reference evidence="2 3" key="1">
    <citation type="submission" date="2016-10" db="EMBL/GenBank/DDBJ databases">
        <authorList>
            <person name="de Groot N.N."/>
        </authorList>
    </citation>
    <scope>NUCLEOTIDE SEQUENCE [LARGE SCALE GENOMIC DNA]</scope>
    <source>
        <strain evidence="2 3">CGMCC 1.10457</strain>
    </source>
</reference>
<dbReference type="InterPro" id="IPR010319">
    <property type="entry name" value="Transglutaminase-like_Cys_pept"/>
</dbReference>
<dbReference type="EMBL" id="FOZK01000002">
    <property type="protein sequence ID" value="SFS00176.1"/>
    <property type="molecule type" value="Genomic_DNA"/>
</dbReference>
<dbReference type="Proteomes" id="UP000199062">
    <property type="component" value="Unassembled WGS sequence"/>
</dbReference>
<dbReference type="Gene3D" id="3.10.620.30">
    <property type="match status" value="1"/>
</dbReference>
<gene>
    <name evidence="2" type="ORF">SAMN05216559_2321</name>
</gene>
<evidence type="ECO:0000313" key="3">
    <source>
        <dbReference type="Proteomes" id="UP000199062"/>
    </source>
</evidence>
<proteinExistence type="predicted"/>
<protein>
    <recommendedName>
        <fullName evidence="4">Transglutaminase-like superfamily protein</fullName>
    </recommendedName>
</protein>
<evidence type="ECO:0000313" key="2">
    <source>
        <dbReference type="EMBL" id="SFS00176.1"/>
    </source>
</evidence>
<dbReference type="PANTHER" id="PTHR39327">
    <property type="match status" value="1"/>
</dbReference>
<feature type="region of interest" description="Disordered" evidence="1">
    <location>
        <begin position="93"/>
        <end position="115"/>
    </location>
</feature>
<evidence type="ECO:0000256" key="1">
    <source>
        <dbReference type="SAM" id="MobiDB-lite"/>
    </source>
</evidence>
<evidence type="ECO:0008006" key="4">
    <source>
        <dbReference type="Google" id="ProtNLM"/>
    </source>
</evidence>
<name>A0A1I6L9M6_9EURY</name>
<organism evidence="2 3">
    <name type="scientific">Halomicrobium zhouii</name>
    <dbReference type="NCBI Taxonomy" id="767519"/>
    <lineage>
        <taxon>Archaea</taxon>
        <taxon>Methanobacteriati</taxon>
        <taxon>Methanobacteriota</taxon>
        <taxon>Stenosarchaea group</taxon>
        <taxon>Halobacteria</taxon>
        <taxon>Halobacteriales</taxon>
        <taxon>Haloarculaceae</taxon>
        <taxon>Halomicrobium</taxon>
    </lineage>
</organism>
<dbReference type="AlphaFoldDB" id="A0A1I6L9M6"/>
<keyword evidence="3" id="KW-1185">Reference proteome</keyword>
<accession>A0A1I6L9M6</accession>